<feature type="compositionally biased region" description="Acidic residues" evidence="1">
    <location>
        <begin position="1100"/>
        <end position="1116"/>
    </location>
</feature>
<feature type="compositionally biased region" description="Polar residues" evidence="1">
    <location>
        <begin position="88"/>
        <end position="105"/>
    </location>
</feature>
<proteinExistence type="predicted"/>
<feature type="compositionally biased region" description="Basic and acidic residues" evidence="1">
    <location>
        <begin position="1148"/>
        <end position="1164"/>
    </location>
</feature>
<feature type="compositionally biased region" description="Acidic residues" evidence="1">
    <location>
        <begin position="1045"/>
        <end position="1076"/>
    </location>
</feature>
<reference evidence="2" key="1">
    <citation type="submission" date="2023-06" db="EMBL/GenBank/DDBJ databases">
        <title>Genome-scale phylogeny and comparative genomics of the fungal order Sordariales.</title>
        <authorList>
            <consortium name="Lawrence Berkeley National Laboratory"/>
            <person name="Hensen N."/>
            <person name="Bonometti L."/>
            <person name="Westerberg I."/>
            <person name="Brannstrom I.O."/>
            <person name="Guillou S."/>
            <person name="Cros-Aarteil S."/>
            <person name="Calhoun S."/>
            <person name="Haridas S."/>
            <person name="Kuo A."/>
            <person name="Mondo S."/>
            <person name="Pangilinan J."/>
            <person name="Riley R."/>
            <person name="Labutti K."/>
            <person name="Andreopoulos B."/>
            <person name="Lipzen A."/>
            <person name="Chen C."/>
            <person name="Yanf M."/>
            <person name="Daum C."/>
            <person name="Ng V."/>
            <person name="Clum A."/>
            <person name="Steindorff A."/>
            <person name="Ohm R."/>
            <person name="Martin F."/>
            <person name="Silar P."/>
            <person name="Natvig D."/>
            <person name="Lalanne C."/>
            <person name="Gautier V."/>
            <person name="Ament-Velasquez S.L."/>
            <person name="Kruys A."/>
            <person name="Hutchinson M.I."/>
            <person name="Powell A.J."/>
            <person name="Barry K."/>
            <person name="Miller A.N."/>
            <person name="Grigoriev I.V."/>
            <person name="Debuchy R."/>
            <person name="Gladieux P."/>
            <person name="Thoren M.H."/>
            <person name="Johannesson H."/>
        </authorList>
    </citation>
    <scope>NUCLEOTIDE SEQUENCE</scope>
    <source>
        <strain evidence="2">SMH2532-1</strain>
    </source>
</reference>
<accession>A0AA40CU12</accession>
<feature type="region of interest" description="Disordered" evidence="1">
    <location>
        <begin position="1"/>
        <end position="105"/>
    </location>
</feature>
<dbReference type="EMBL" id="JAULSV010000003">
    <property type="protein sequence ID" value="KAK0649009.1"/>
    <property type="molecule type" value="Genomic_DNA"/>
</dbReference>
<feature type="compositionally biased region" description="Basic and acidic residues" evidence="1">
    <location>
        <begin position="953"/>
        <end position="962"/>
    </location>
</feature>
<gene>
    <name evidence="2" type="ORF">B0T16DRAFT_409262</name>
</gene>
<organism evidence="2 3">
    <name type="scientific">Cercophora newfieldiana</name>
    <dbReference type="NCBI Taxonomy" id="92897"/>
    <lineage>
        <taxon>Eukaryota</taxon>
        <taxon>Fungi</taxon>
        <taxon>Dikarya</taxon>
        <taxon>Ascomycota</taxon>
        <taxon>Pezizomycotina</taxon>
        <taxon>Sordariomycetes</taxon>
        <taxon>Sordariomycetidae</taxon>
        <taxon>Sordariales</taxon>
        <taxon>Lasiosphaeriaceae</taxon>
        <taxon>Cercophora</taxon>
    </lineage>
</organism>
<dbReference type="Proteomes" id="UP001174936">
    <property type="component" value="Unassembled WGS sequence"/>
</dbReference>
<evidence type="ECO:0000256" key="1">
    <source>
        <dbReference type="SAM" id="MobiDB-lite"/>
    </source>
</evidence>
<feature type="region of interest" description="Disordered" evidence="1">
    <location>
        <begin position="941"/>
        <end position="1167"/>
    </location>
</feature>
<feature type="compositionally biased region" description="Low complexity" evidence="1">
    <location>
        <begin position="41"/>
        <end position="53"/>
    </location>
</feature>
<feature type="compositionally biased region" description="Acidic residues" evidence="1">
    <location>
        <begin position="342"/>
        <end position="360"/>
    </location>
</feature>
<evidence type="ECO:0000313" key="2">
    <source>
        <dbReference type="EMBL" id="KAK0649009.1"/>
    </source>
</evidence>
<feature type="compositionally biased region" description="Low complexity" evidence="1">
    <location>
        <begin position="976"/>
        <end position="988"/>
    </location>
</feature>
<feature type="region of interest" description="Disordered" evidence="1">
    <location>
        <begin position="1434"/>
        <end position="1572"/>
    </location>
</feature>
<sequence>MDFLKARFRLPWSRPQPPETPDRATRRPRPRPNGQIKRAGVVKTTTKTNTIGTLSLVGAADTRRSTAPRTKKKRSSSQKTTKGDRKAGSNSSQKDQELYTPQQQGATIEQAKLDKQLTASAPSRWQPDIDPLSDEFFAVVGQFDEALTAGEGRAGSIAEVLQSRFSPYERDLLAPADRKSNPTLAEIQKRNAKLYSELLKTPRFGNWAEKADLSFKLAMLHFGLPVEPMLFNYWKNWGDYAGETSESESDEWMIGDPTEPEQGSLRFLNEYHSRTYGRDESRVSDPVLEAYYAFQRIREKGNNNPAVLGAPPEPLEDFGEYAPTGGLRGGGRAVGRPHEIIIDEDTNDEEDANDKEDANDGDYIEDWAASWGLPSLTPDLGDVAFAAMDLVDVAIDELNAPFQGGDTDWVPLYGWQGIVWFPIGSLYGFVDAVDRLLGLDNRAGVSYKLYLVDREPKGKSRAWSEALAKVVSCRGVGDFSADLEGLEWLRDSLVGESPYGRGEEGEDAWPYGKAIFITTAGNGENETPPKDGTISPPLSSHVMLLTMYWDEAIGLNRPDVAYLRMPKSAPKHWYTNVFGVLMQQVCRVLAAGRIETRPGRPPIPDALIGLQGKPGTETYGGLCFAHFKDLYEEWTAHPSRVATLMADIPRGERDEDFGTPNDRFHIFLPGHKSGNAPAHLLHSEIGNSRTVKARILDIVNESLQNSQGAGATGGHTAKLAAVEVFLGEDILAHETPRSNLVLSVAGSEATKKKSLEDIIEYLKEVRNLAKEVTGDDAEETGFNHFPLFIALRPVFEPYTLYHKAVRGNGTQFDLNSTTLAEFLELARAIIIKTSKMSPEGIKWPGIAIRQTELSRESATKPSFVINDGTTEGAWAAIRKQIVVPDIVFELEDNDIDTLSLLTAPTWGYRDIYATPKKTLYPKLKTSGYPRITRHKDFQFWNEDGADGLPTRDPWLEGKKETPRPLARKSSGKGSTAADKPAAGKKPLAPKNPPSGQESTAANGTENGLLTPGPTPGSPKAARKDKSSSPTGRKGKADVITTQGLEDLEEEEDEEEIEEEEEKVDYEEGEDEVEDEYELGREGAGTAGESANNFEQRDEGGTEGEEYAQEEEEDVVGDEGNAQGGEGYKFNSQDQAAFDRPPVTGRANHQRERAYDHPPSVHDKNVIPNNAPPLESLLRVQGTSMPTVSIGVPTPSEVRRLQKQYYQLRNVNLNRVAECPYKDCPFTYPVKRTDMIEAHLRDVHIIIGCNFCDEPLFAHWPIEQRRQHFIKKHAGLFHEYGRTSLDDEVAQLPSQMKPKSRVDSSREGKWTFCSRCGRDHSLLNAQGDRLHHDSICYPGIYLRRIDRWTACEECGDHLTPGEEIFHAHSPYYTRRDPFCKKCGLGLGLYSEAYQNKHKDFCKGFEREVFQFCPWDGNMLSEYHRDAKAHIESCAKRPEGALGPSEPGRTAGETEEVERSGTKRKPKTTGGQPAKKRKESNEEEVGVRTATRNSAKQKGKPVEVEDYDDASESILPPPTPPKTSSPPKAPPKASPKAPPRAPPKASRLSNLKGAKPRAPKTGSRVVFGPASSQE</sequence>
<feature type="compositionally biased region" description="Polar residues" evidence="1">
    <location>
        <begin position="994"/>
        <end position="1005"/>
    </location>
</feature>
<evidence type="ECO:0000313" key="3">
    <source>
        <dbReference type="Proteomes" id="UP001174936"/>
    </source>
</evidence>
<protein>
    <submittedName>
        <fullName evidence="2">Uncharacterized protein</fullName>
    </submittedName>
</protein>
<comment type="caution">
    <text evidence="2">The sequence shown here is derived from an EMBL/GenBank/DDBJ whole genome shotgun (WGS) entry which is preliminary data.</text>
</comment>
<keyword evidence="3" id="KW-1185">Reference proteome</keyword>
<feature type="compositionally biased region" description="Pro residues" evidence="1">
    <location>
        <begin position="1513"/>
        <end position="1540"/>
    </location>
</feature>
<feature type="region of interest" description="Disordered" evidence="1">
    <location>
        <begin position="341"/>
        <end position="360"/>
    </location>
</feature>
<name>A0AA40CU12_9PEZI</name>